<dbReference type="FunFam" id="1.10.10.1210:FF:000001">
    <property type="entry name" value="melanoma-associated antigen D1"/>
    <property type="match status" value="1"/>
</dbReference>
<dbReference type="InterPro" id="IPR002190">
    <property type="entry name" value="MHD_dom"/>
</dbReference>
<proteinExistence type="predicted"/>
<feature type="domain" description="MAGE" evidence="2">
    <location>
        <begin position="26"/>
        <end position="225"/>
    </location>
</feature>
<feature type="compositionally biased region" description="Polar residues" evidence="1">
    <location>
        <begin position="227"/>
        <end position="245"/>
    </location>
</feature>
<dbReference type="PANTHER" id="PTHR11736">
    <property type="entry name" value="MELANOMA-ASSOCIATED ANTIGEN MAGE ANTIGEN"/>
    <property type="match status" value="1"/>
</dbReference>
<dbReference type="EMBL" id="JBDJPC010000003">
    <property type="protein sequence ID" value="KAL1509756.1"/>
    <property type="molecule type" value="Genomic_DNA"/>
</dbReference>
<comment type="caution">
    <text evidence="3">The sequence shown here is derived from an EMBL/GenBank/DDBJ whole genome shotgun (WGS) entry which is preliminary data.</text>
</comment>
<organism evidence="3 4">
    <name type="scientific">Hypothenemus hampei</name>
    <name type="common">Coffee berry borer</name>
    <dbReference type="NCBI Taxonomy" id="57062"/>
    <lineage>
        <taxon>Eukaryota</taxon>
        <taxon>Metazoa</taxon>
        <taxon>Ecdysozoa</taxon>
        <taxon>Arthropoda</taxon>
        <taxon>Hexapoda</taxon>
        <taxon>Insecta</taxon>
        <taxon>Pterygota</taxon>
        <taxon>Neoptera</taxon>
        <taxon>Endopterygota</taxon>
        <taxon>Coleoptera</taxon>
        <taxon>Polyphaga</taxon>
        <taxon>Cucujiformia</taxon>
        <taxon>Curculionidae</taxon>
        <taxon>Scolytinae</taxon>
        <taxon>Hypothenemus</taxon>
    </lineage>
</organism>
<dbReference type="InterPro" id="IPR041898">
    <property type="entry name" value="MAGE_WH1"/>
</dbReference>
<evidence type="ECO:0000313" key="4">
    <source>
        <dbReference type="Proteomes" id="UP001566132"/>
    </source>
</evidence>
<evidence type="ECO:0000259" key="2">
    <source>
        <dbReference type="PROSITE" id="PS50838"/>
    </source>
</evidence>
<evidence type="ECO:0000256" key="1">
    <source>
        <dbReference type="SAM" id="MobiDB-lite"/>
    </source>
</evidence>
<evidence type="ECO:0000313" key="3">
    <source>
        <dbReference type="EMBL" id="KAL1509756.1"/>
    </source>
</evidence>
<dbReference type="AlphaFoldDB" id="A0ABD1F620"/>
<dbReference type="Gene3D" id="1.10.10.1210">
    <property type="entry name" value="MAGE homology domain, winged helix WH2 motif"/>
    <property type="match status" value="1"/>
</dbReference>
<feature type="region of interest" description="Disordered" evidence="1">
    <location>
        <begin position="216"/>
        <end position="245"/>
    </location>
</feature>
<dbReference type="Proteomes" id="UP001566132">
    <property type="component" value="Unassembled WGS sequence"/>
</dbReference>
<dbReference type="PROSITE" id="PS50838">
    <property type="entry name" value="MAGE"/>
    <property type="match status" value="1"/>
</dbReference>
<sequence>MSSRKRKSSGRRSADQSVIGARVIGTDETINDIVRYIIYRAGEHMNFTKGELTRNVISKSDKSFEDVINDACIVLREVYGYNLILNANSKSKEKNYIVSNILPCISDPEEMPEDTDKIVLLLVLSHIFMTNNNVTDISLYNFLKNVGIDVEQRHPIFGLVKDYINKVLIKRQYLVSEIDNITQVQRFKWGSRAENEISKLAILKFVSKVYPNRKPEDWDDQYKTSREQNFQKSLDNFDDQNSSQN</sequence>
<dbReference type="Gene3D" id="1.10.10.1200">
    <property type="entry name" value="MAGE homology domain, winged helix WH1 motif"/>
    <property type="match status" value="1"/>
</dbReference>
<reference evidence="3 4" key="1">
    <citation type="submission" date="2024-05" db="EMBL/GenBank/DDBJ databases">
        <title>Genetic variation in Jamaican populations of the coffee berry borer (Hypothenemus hampei).</title>
        <authorList>
            <person name="Errbii M."/>
            <person name="Myrie A."/>
        </authorList>
    </citation>
    <scope>NUCLEOTIDE SEQUENCE [LARGE SCALE GENOMIC DNA]</scope>
    <source>
        <strain evidence="3">JA-Hopewell-2020-01-JO</strain>
        <tissue evidence="3">Whole body</tissue>
    </source>
</reference>
<keyword evidence="4" id="KW-1185">Reference proteome</keyword>
<accession>A0ABD1F620</accession>
<gene>
    <name evidence="3" type="ORF">ABEB36_004443</name>
</gene>
<dbReference type="SMART" id="SM01373">
    <property type="entry name" value="MAGE"/>
    <property type="match status" value="1"/>
</dbReference>
<dbReference type="PANTHER" id="PTHR11736:SF14">
    <property type="entry name" value="NSE3 HOMOLOG, SMC5-SMC6 COMPLEX COMPONENT"/>
    <property type="match status" value="1"/>
</dbReference>
<dbReference type="InterPro" id="IPR041899">
    <property type="entry name" value="MAGE_WH2"/>
</dbReference>
<name>A0ABD1F620_HYPHA</name>
<dbReference type="InterPro" id="IPR037445">
    <property type="entry name" value="MAGE"/>
</dbReference>
<protein>
    <recommendedName>
        <fullName evidence="2">MAGE domain-containing protein</fullName>
    </recommendedName>
</protein>
<feature type="compositionally biased region" description="Basic and acidic residues" evidence="1">
    <location>
        <begin position="216"/>
        <end position="226"/>
    </location>
</feature>
<dbReference type="Pfam" id="PF01454">
    <property type="entry name" value="MAGE"/>
    <property type="match status" value="1"/>
</dbReference>